<dbReference type="RefSeq" id="WP_344767518.1">
    <property type="nucleotide sequence ID" value="NZ_BAABAK010000011.1"/>
</dbReference>
<accession>A0ABP7PVC1</accession>
<dbReference type="EMBL" id="BAABAK010000011">
    <property type="protein sequence ID" value="GAA3971555.1"/>
    <property type="molecule type" value="Genomic_DNA"/>
</dbReference>
<evidence type="ECO:0000313" key="1">
    <source>
        <dbReference type="EMBL" id="GAA3971555.1"/>
    </source>
</evidence>
<evidence type="ECO:0000313" key="2">
    <source>
        <dbReference type="Proteomes" id="UP001501081"/>
    </source>
</evidence>
<dbReference type="Proteomes" id="UP001501081">
    <property type="component" value="Unassembled WGS sequence"/>
</dbReference>
<name>A0ABP7PVC1_9SPHI</name>
<gene>
    <name evidence="1" type="ORF">GCM10022246_25040</name>
</gene>
<keyword evidence="2" id="KW-1185">Reference proteome</keyword>
<organism evidence="1 2">
    <name type="scientific">Pedobacter ginsengiterrae</name>
    <dbReference type="NCBI Taxonomy" id="871696"/>
    <lineage>
        <taxon>Bacteria</taxon>
        <taxon>Pseudomonadati</taxon>
        <taxon>Bacteroidota</taxon>
        <taxon>Sphingobacteriia</taxon>
        <taxon>Sphingobacteriales</taxon>
        <taxon>Sphingobacteriaceae</taxon>
        <taxon>Pedobacter</taxon>
    </lineage>
</organism>
<sequence>MKRNIMTHKEKSPNLEVRNQELFDIISDLARKVNDIHRLHFSEDQLKKCKNQKQKFLAEILTSPARNPKKI</sequence>
<protein>
    <submittedName>
        <fullName evidence="1">Uncharacterized protein</fullName>
    </submittedName>
</protein>
<comment type="caution">
    <text evidence="1">The sequence shown here is derived from an EMBL/GenBank/DDBJ whole genome shotgun (WGS) entry which is preliminary data.</text>
</comment>
<reference evidence="2" key="1">
    <citation type="journal article" date="2019" name="Int. J. Syst. Evol. Microbiol.">
        <title>The Global Catalogue of Microorganisms (GCM) 10K type strain sequencing project: providing services to taxonomists for standard genome sequencing and annotation.</title>
        <authorList>
            <consortium name="The Broad Institute Genomics Platform"/>
            <consortium name="The Broad Institute Genome Sequencing Center for Infectious Disease"/>
            <person name="Wu L."/>
            <person name="Ma J."/>
        </authorList>
    </citation>
    <scope>NUCLEOTIDE SEQUENCE [LARGE SCALE GENOMIC DNA]</scope>
    <source>
        <strain evidence="2">JCM 17338</strain>
    </source>
</reference>
<proteinExistence type="predicted"/>